<evidence type="ECO:0000313" key="10">
    <source>
        <dbReference type="EMBL" id="WWD22358.1"/>
    </source>
</evidence>
<dbReference type="OrthoDB" id="44789at2759"/>
<dbReference type="Gene3D" id="3.10.580.20">
    <property type="match status" value="1"/>
</dbReference>
<dbReference type="AlphaFoldDB" id="A0A5M6CBB4"/>
<evidence type="ECO:0000256" key="3">
    <source>
        <dbReference type="ARBA" id="ARBA00022692"/>
    </source>
</evidence>
<evidence type="ECO:0000256" key="1">
    <source>
        <dbReference type="ARBA" id="ARBA00004141"/>
    </source>
</evidence>
<dbReference type="Gene3D" id="3.90.1280.20">
    <property type="match status" value="1"/>
</dbReference>
<feature type="transmembrane region" description="Helical" evidence="8">
    <location>
        <begin position="101"/>
        <end position="125"/>
    </location>
</feature>
<dbReference type="GO" id="GO:0006879">
    <property type="term" value="P:intracellular iron ion homeostasis"/>
    <property type="evidence" value="ECO:0007669"/>
    <property type="project" value="TreeGrafter"/>
</dbReference>
<name>A0A5M6CBB4_9TREE</name>
<dbReference type="Gene3D" id="1.10.3080.10">
    <property type="entry name" value="Clc chloride channel"/>
    <property type="match status" value="1"/>
</dbReference>
<dbReference type="PROSITE" id="PS51371">
    <property type="entry name" value="CBS"/>
    <property type="match status" value="2"/>
</dbReference>
<comment type="similarity">
    <text evidence="8">Belongs to the chloride channel (TC 2.A.49) family.</text>
</comment>
<protein>
    <recommendedName>
        <fullName evidence="8">Chloride channel protein</fullName>
    </recommendedName>
</protein>
<evidence type="ECO:0000256" key="2">
    <source>
        <dbReference type="ARBA" id="ARBA00022448"/>
    </source>
</evidence>
<feature type="transmembrane region" description="Helical" evidence="8">
    <location>
        <begin position="496"/>
        <end position="521"/>
    </location>
</feature>
<reference evidence="10" key="2">
    <citation type="submission" date="2024-01" db="EMBL/GenBank/DDBJ databases">
        <title>Comparative genomics of Cryptococcus and Kwoniella reveals pathogenesis evolution and contrasting modes of karyotype evolution via chromosome fusion or intercentromeric recombination.</title>
        <authorList>
            <person name="Coelho M.A."/>
            <person name="David-Palma M."/>
            <person name="Shea T."/>
            <person name="Bowers K."/>
            <person name="McGinley-Smith S."/>
            <person name="Mohammad A.W."/>
            <person name="Gnirke A."/>
            <person name="Yurkov A.M."/>
            <person name="Nowrousian M."/>
            <person name="Sun S."/>
            <person name="Cuomo C.A."/>
            <person name="Heitman J."/>
        </authorList>
    </citation>
    <scope>NUCLEOTIDE SEQUENCE</scope>
    <source>
        <strain evidence="10">CBS 12478</strain>
    </source>
</reference>
<feature type="compositionally biased region" description="Polar residues" evidence="9">
    <location>
        <begin position="798"/>
        <end position="815"/>
    </location>
</feature>
<feature type="transmembrane region" description="Helical" evidence="8">
    <location>
        <begin position="202"/>
        <end position="222"/>
    </location>
</feature>
<sequence length="903" mass="98858">MSYPPHSDERDDPEANGLLPPSQQDVLPRGEEGLDEDEERDLIRRYEDFSTVDWIQDSLHERTEHSKAPTNPLVARLDQVDGVFGYVWRMLRRGLEEGESWVVITLVGILIGISAGLISIITAWLSDIKMGYCTTGWWLSQKFCCLEIADEGEGCTEWRNWGGVEPFRWIAYILFAAMFSFSAAYLVRCFAPYAAGSGISEIKCILGGFIIKGFLSVETFLIKGLTLPLAIASGLSVGKEGPSVHVACSIGNVVARMFSRYDRSHLKMREIVTAASAAGVAVAFGSPIGGVLFSIEEMNQTFSNRTMWRSFVCALVATFTLSSMDPFRTGKLVLFQVAYDRDWHYFEIPAYVLIGIFGGLYGAFVIKFNLQVAAFRRKHLSSHGVAEAVVLATITATVGYLNRFLRIDMTESLSLLFRECEGGGDHKGLCQTSAQWRMVNSLLLATIVRTGLIVVSYGCKVPAGIFIPSMAVGATFGRMIGILVKALHTSYPEAPWFATCAPDAPCITPGTYAFLGAAAALGGVTRITVTVVVIMFELTGALTYILPTMIVLLVTKAVSDQFGGGGIADQMIRLNGYPFLEKEDKEDATDHAFIEPIANVMKKDIIIMEATGVPLQHIAEIVQSTNFQGFPVVKSEEDRTIIGFVRKHELRYALEKARRTRNLSPNAICTFQAITPLPGLDDGVSSGNASDKFLQRPDIVFPGTGTKRTGSVSRPPMSPSMRRESGVEVEEVDFGQYVDETPLTVSPKMPLEIVMQLFRRMGPRVILVANQGQLVGLVTVKDVLRHEVVSEHQKHLRSTSNNSHSIPNSGLPTSASAGVNGNDLGHSRVDSNGWETSWEAVEADQGGHGLEIALEEGLAWARSGVNRFWNVGLQGWRGFTGGGGGGRGREVFEYELNEDRTNN</sequence>
<dbReference type="GeneID" id="43586196"/>
<evidence type="ECO:0000256" key="8">
    <source>
        <dbReference type="RuleBase" id="RU361221"/>
    </source>
</evidence>
<dbReference type="GO" id="GO:0005794">
    <property type="term" value="C:Golgi apparatus"/>
    <property type="evidence" value="ECO:0007669"/>
    <property type="project" value="TreeGrafter"/>
</dbReference>
<feature type="transmembrane region" description="Helical" evidence="8">
    <location>
        <begin position="307"/>
        <end position="327"/>
    </location>
</feature>
<comment type="subcellular location">
    <subcellularLocation>
        <location evidence="1 8">Membrane</location>
        <topology evidence="1 8">Multi-pass membrane protein</topology>
    </subcellularLocation>
</comment>
<evidence type="ECO:0000256" key="5">
    <source>
        <dbReference type="ARBA" id="ARBA00023065"/>
    </source>
</evidence>
<keyword evidence="2 8" id="KW-0813">Transport</keyword>
<feature type="region of interest" description="Disordered" evidence="9">
    <location>
        <begin position="704"/>
        <end position="725"/>
    </location>
</feature>
<evidence type="ECO:0000256" key="6">
    <source>
        <dbReference type="ARBA" id="ARBA00023136"/>
    </source>
</evidence>
<dbReference type="Proteomes" id="UP000322225">
    <property type="component" value="Chromosome 13"/>
</dbReference>
<dbReference type="RefSeq" id="XP_031863643.1">
    <property type="nucleotide sequence ID" value="XM_032002086.1"/>
</dbReference>
<feature type="transmembrane region" description="Helical" evidence="8">
    <location>
        <begin position="348"/>
        <end position="368"/>
    </location>
</feature>
<keyword evidence="4 8" id="KW-1133">Transmembrane helix</keyword>
<dbReference type="EMBL" id="CP144063">
    <property type="protein sequence ID" value="WWD22358.1"/>
    <property type="molecule type" value="Genomic_DNA"/>
</dbReference>
<dbReference type="KEGG" id="ksn:43586196"/>
<dbReference type="GO" id="GO:0005769">
    <property type="term" value="C:early endosome"/>
    <property type="evidence" value="ECO:0007669"/>
    <property type="project" value="TreeGrafter"/>
</dbReference>
<keyword evidence="6 8" id="KW-0472">Membrane</keyword>
<dbReference type="GO" id="GO:0006878">
    <property type="term" value="P:intracellular copper ion homeostasis"/>
    <property type="evidence" value="ECO:0007669"/>
    <property type="project" value="TreeGrafter"/>
</dbReference>
<feature type="region of interest" description="Disordered" evidence="9">
    <location>
        <begin position="792"/>
        <end position="815"/>
    </location>
</feature>
<dbReference type="SUPFAM" id="SSF81340">
    <property type="entry name" value="Clc chloride channel"/>
    <property type="match status" value="1"/>
</dbReference>
<feature type="transmembrane region" description="Helical" evidence="8">
    <location>
        <begin position="271"/>
        <end position="295"/>
    </location>
</feature>
<keyword evidence="11" id="KW-1185">Reference proteome</keyword>
<dbReference type="GO" id="GO:0000324">
    <property type="term" value="C:fungal-type vacuole"/>
    <property type="evidence" value="ECO:0007669"/>
    <property type="project" value="TreeGrafter"/>
</dbReference>
<reference evidence="10" key="1">
    <citation type="submission" date="2017-08" db="EMBL/GenBank/DDBJ databases">
        <authorList>
            <person name="Cuomo C."/>
            <person name="Billmyre B."/>
            <person name="Heitman J."/>
        </authorList>
    </citation>
    <scope>NUCLEOTIDE SEQUENCE</scope>
    <source>
        <strain evidence="10">CBS 12478</strain>
    </source>
</reference>
<dbReference type="InterPro" id="IPR046342">
    <property type="entry name" value="CBS_dom_sf"/>
</dbReference>
<dbReference type="InterPro" id="IPR001807">
    <property type="entry name" value="ClC"/>
</dbReference>
<feature type="transmembrane region" description="Helical" evidence="8">
    <location>
        <begin position="169"/>
        <end position="190"/>
    </location>
</feature>
<dbReference type="Pfam" id="PF00571">
    <property type="entry name" value="CBS"/>
    <property type="match status" value="2"/>
</dbReference>
<dbReference type="CDD" id="cd04591">
    <property type="entry name" value="CBS_pair_voltage-gated_CLC_euk_bac"/>
    <property type="match status" value="1"/>
</dbReference>
<dbReference type="GO" id="GO:0005886">
    <property type="term" value="C:plasma membrane"/>
    <property type="evidence" value="ECO:0007669"/>
    <property type="project" value="TreeGrafter"/>
</dbReference>
<evidence type="ECO:0000256" key="4">
    <source>
        <dbReference type="ARBA" id="ARBA00022989"/>
    </source>
</evidence>
<dbReference type="PANTHER" id="PTHR45711:SF9">
    <property type="entry name" value="ANION_PROTON EXCHANGE TRANSPORTER GEF1"/>
    <property type="match status" value="1"/>
</dbReference>
<dbReference type="FunFam" id="1.10.3080.10:FF:000011">
    <property type="entry name" value="Chloride channel protein"/>
    <property type="match status" value="1"/>
</dbReference>
<dbReference type="SUPFAM" id="SSF54631">
    <property type="entry name" value="CBS-domain pair"/>
    <property type="match status" value="1"/>
</dbReference>
<keyword evidence="7 8" id="KW-0868">Chloride</keyword>
<dbReference type="GO" id="GO:0005783">
    <property type="term" value="C:endoplasmic reticulum"/>
    <property type="evidence" value="ECO:0007669"/>
    <property type="project" value="TreeGrafter"/>
</dbReference>
<dbReference type="SMART" id="SM00116">
    <property type="entry name" value="CBS"/>
    <property type="match status" value="2"/>
</dbReference>
<dbReference type="Pfam" id="PF00654">
    <property type="entry name" value="Voltage_CLC"/>
    <property type="match status" value="1"/>
</dbReference>
<accession>A0A5M6CBB4</accession>
<proteinExistence type="inferred from homology"/>
<feature type="transmembrane region" description="Helical" evidence="8">
    <location>
        <begin position="439"/>
        <end position="457"/>
    </location>
</feature>
<dbReference type="PANTHER" id="PTHR45711">
    <property type="entry name" value="CHLORIDE CHANNEL PROTEIN"/>
    <property type="match status" value="1"/>
</dbReference>
<feature type="transmembrane region" description="Helical" evidence="8">
    <location>
        <begin position="527"/>
        <end position="554"/>
    </location>
</feature>
<feature type="transmembrane region" description="Helical" evidence="8">
    <location>
        <begin position="463"/>
        <end position="484"/>
    </location>
</feature>
<dbReference type="InterPro" id="IPR014743">
    <property type="entry name" value="Cl-channel_core"/>
</dbReference>
<dbReference type="PRINTS" id="PR00762">
    <property type="entry name" value="CLCHANNEL"/>
</dbReference>
<dbReference type="CDD" id="cd03684">
    <property type="entry name" value="ClC_3_like"/>
    <property type="match status" value="1"/>
</dbReference>
<evidence type="ECO:0000256" key="9">
    <source>
        <dbReference type="SAM" id="MobiDB-lite"/>
    </source>
</evidence>
<feature type="transmembrane region" description="Helical" evidence="8">
    <location>
        <begin position="380"/>
        <end position="401"/>
    </location>
</feature>
<evidence type="ECO:0000256" key="7">
    <source>
        <dbReference type="ARBA" id="ARBA00023214"/>
    </source>
</evidence>
<dbReference type="GO" id="GO:0005247">
    <property type="term" value="F:voltage-gated chloride channel activity"/>
    <property type="evidence" value="ECO:0007669"/>
    <property type="project" value="TreeGrafter"/>
</dbReference>
<evidence type="ECO:0000313" key="11">
    <source>
        <dbReference type="Proteomes" id="UP000322225"/>
    </source>
</evidence>
<dbReference type="InterPro" id="IPR000644">
    <property type="entry name" value="CBS_dom"/>
</dbReference>
<gene>
    <name evidence="10" type="ORF">CI109_106849</name>
</gene>
<feature type="region of interest" description="Disordered" evidence="9">
    <location>
        <begin position="1"/>
        <end position="38"/>
    </location>
</feature>
<keyword evidence="3 8" id="KW-0812">Transmembrane</keyword>
<keyword evidence="5 8" id="KW-0406">Ion transport</keyword>
<organism evidence="10 11">
    <name type="scientific">Kwoniella shandongensis</name>
    <dbReference type="NCBI Taxonomy" id="1734106"/>
    <lineage>
        <taxon>Eukaryota</taxon>
        <taxon>Fungi</taxon>
        <taxon>Dikarya</taxon>
        <taxon>Basidiomycota</taxon>
        <taxon>Agaricomycotina</taxon>
        <taxon>Tremellomycetes</taxon>
        <taxon>Tremellales</taxon>
        <taxon>Cryptococcaceae</taxon>
        <taxon>Kwoniella</taxon>
    </lineage>
</organism>